<keyword evidence="1" id="KW-1133">Transmembrane helix</keyword>
<keyword evidence="1" id="KW-0472">Membrane</keyword>
<dbReference type="AlphaFoldDB" id="A0A2G9ZEA1"/>
<feature type="transmembrane region" description="Helical" evidence="1">
    <location>
        <begin position="12"/>
        <end position="41"/>
    </location>
</feature>
<name>A0A2G9ZEA1_9BACT</name>
<accession>A0A2G9ZEA1</accession>
<protein>
    <recommendedName>
        <fullName evidence="2">YdbS-like PH domain-containing protein</fullName>
    </recommendedName>
</protein>
<proteinExistence type="predicted"/>
<comment type="caution">
    <text evidence="3">The sequence shown here is derived from an EMBL/GenBank/DDBJ whole genome shotgun (WGS) entry which is preliminary data.</text>
</comment>
<reference evidence="3 4" key="1">
    <citation type="submission" date="2017-09" db="EMBL/GenBank/DDBJ databases">
        <title>Depth-based differentiation of microbial function through sediment-hosted aquifers and enrichment of novel symbionts in the deep terrestrial subsurface.</title>
        <authorList>
            <person name="Probst A.J."/>
            <person name="Ladd B."/>
            <person name="Jarett J.K."/>
            <person name="Geller-Mcgrath D.E."/>
            <person name="Sieber C.M."/>
            <person name="Emerson J.B."/>
            <person name="Anantharaman K."/>
            <person name="Thomas B.C."/>
            <person name="Malmstrom R."/>
            <person name="Stieglmeier M."/>
            <person name="Klingl A."/>
            <person name="Woyke T."/>
            <person name="Ryan C.M."/>
            <person name="Banfield J.F."/>
        </authorList>
    </citation>
    <scope>NUCLEOTIDE SEQUENCE [LARGE SCALE GENOMIC DNA]</scope>
    <source>
        <strain evidence="3">CG23_combo_of_CG06-09_8_20_14_all_37_87_8</strain>
    </source>
</reference>
<gene>
    <name evidence="3" type="ORF">COX24_03155</name>
</gene>
<evidence type="ECO:0000313" key="4">
    <source>
        <dbReference type="Proteomes" id="UP000230447"/>
    </source>
</evidence>
<dbReference type="PANTHER" id="PTHR34473">
    <property type="entry name" value="UPF0699 TRANSMEMBRANE PROTEIN YDBS"/>
    <property type="match status" value="1"/>
</dbReference>
<evidence type="ECO:0000259" key="2">
    <source>
        <dbReference type="Pfam" id="PF03703"/>
    </source>
</evidence>
<sequence>MEKLHPRAVWILFVSYLPLLFPFLFLSFYFSAGVLVIPFIRRFQGNTLVQLTIALIIYVVICFIWAKLAYRFWKYELTENSLKIEKGVIMKKYVSIPYDRVQNVDIYRGVLVRILGLSDLQ</sequence>
<organism evidence="3 4">
    <name type="scientific">bacterium (Candidatus Gribaldobacteria) CG23_combo_of_CG06-09_8_20_14_all_37_87_8</name>
    <dbReference type="NCBI Taxonomy" id="2014278"/>
    <lineage>
        <taxon>Bacteria</taxon>
        <taxon>Candidatus Gribaldobacteria</taxon>
    </lineage>
</organism>
<dbReference type="EMBL" id="PCSB01000066">
    <property type="protein sequence ID" value="PIP31509.1"/>
    <property type="molecule type" value="Genomic_DNA"/>
</dbReference>
<feature type="domain" description="YdbS-like PH" evidence="2">
    <location>
        <begin position="70"/>
        <end position="120"/>
    </location>
</feature>
<dbReference type="PANTHER" id="PTHR34473:SF2">
    <property type="entry name" value="UPF0699 TRANSMEMBRANE PROTEIN YDBT"/>
    <property type="match status" value="1"/>
</dbReference>
<keyword evidence="1" id="KW-0812">Transmembrane</keyword>
<dbReference type="InterPro" id="IPR005182">
    <property type="entry name" value="YdbS-like_PH"/>
</dbReference>
<evidence type="ECO:0000256" key="1">
    <source>
        <dbReference type="SAM" id="Phobius"/>
    </source>
</evidence>
<dbReference type="Pfam" id="PF03703">
    <property type="entry name" value="bPH_2"/>
    <property type="match status" value="1"/>
</dbReference>
<feature type="non-terminal residue" evidence="3">
    <location>
        <position position="121"/>
    </location>
</feature>
<evidence type="ECO:0000313" key="3">
    <source>
        <dbReference type="EMBL" id="PIP31509.1"/>
    </source>
</evidence>
<feature type="transmembrane region" description="Helical" evidence="1">
    <location>
        <begin position="47"/>
        <end position="66"/>
    </location>
</feature>
<dbReference type="Proteomes" id="UP000230447">
    <property type="component" value="Unassembled WGS sequence"/>
</dbReference>